<keyword evidence="8" id="KW-1185">Reference proteome</keyword>
<reference evidence="7 8" key="1">
    <citation type="submission" date="2021-06" db="EMBL/GenBank/DDBJ databases">
        <authorList>
            <person name="Sun Q."/>
            <person name="Li D."/>
        </authorList>
    </citation>
    <scope>NUCLEOTIDE SEQUENCE [LARGE SCALE GENOMIC DNA]</scope>
    <source>
        <strain evidence="7 8">MSJ-40</strain>
    </source>
</reference>
<evidence type="ECO:0000256" key="1">
    <source>
        <dbReference type="ARBA" id="ARBA00001966"/>
    </source>
</evidence>
<dbReference type="InterPro" id="IPR007197">
    <property type="entry name" value="rSAM"/>
</dbReference>
<dbReference type="CDD" id="cd01335">
    <property type="entry name" value="Radical_SAM"/>
    <property type="match status" value="1"/>
</dbReference>
<keyword evidence="3" id="KW-0479">Metal-binding</keyword>
<evidence type="ECO:0000313" key="8">
    <source>
        <dbReference type="Proteomes" id="UP000749471"/>
    </source>
</evidence>
<dbReference type="RefSeq" id="WP_216520760.1">
    <property type="nucleotide sequence ID" value="NZ_JAHLPM010000012.1"/>
</dbReference>
<evidence type="ECO:0000256" key="3">
    <source>
        <dbReference type="ARBA" id="ARBA00022723"/>
    </source>
</evidence>
<dbReference type="SFLD" id="SFLDS00029">
    <property type="entry name" value="Radical_SAM"/>
    <property type="match status" value="1"/>
</dbReference>
<dbReference type="PROSITE" id="PS51257">
    <property type="entry name" value="PROKAR_LIPOPROTEIN"/>
    <property type="match status" value="1"/>
</dbReference>
<dbReference type="SFLD" id="SFLDG01082">
    <property type="entry name" value="B12-binding_domain_containing"/>
    <property type="match status" value="1"/>
</dbReference>
<dbReference type="InterPro" id="IPR006638">
    <property type="entry name" value="Elp3/MiaA/NifB-like_rSAM"/>
</dbReference>
<dbReference type="PANTHER" id="PTHR43409:SF4">
    <property type="entry name" value="RADICAL SAM SUPERFAMILY PROTEIN"/>
    <property type="match status" value="1"/>
</dbReference>
<keyword evidence="4" id="KW-0408">Iron</keyword>
<feature type="domain" description="Radical SAM core" evidence="6">
    <location>
        <begin position="9"/>
        <end position="246"/>
    </location>
</feature>
<comment type="cofactor">
    <cofactor evidence="1">
        <name>[4Fe-4S] cluster</name>
        <dbReference type="ChEBI" id="CHEBI:49883"/>
    </cofactor>
</comment>
<keyword evidence="5" id="KW-0411">Iron-sulfur</keyword>
<dbReference type="SMART" id="SM00729">
    <property type="entry name" value="Elp3"/>
    <property type="match status" value="1"/>
</dbReference>
<dbReference type="SFLD" id="SFLDG01095">
    <property type="entry name" value="Uncharacterised_Radical_SAM_Su"/>
    <property type="match status" value="1"/>
</dbReference>
<evidence type="ECO:0000256" key="2">
    <source>
        <dbReference type="ARBA" id="ARBA00022691"/>
    </source>
</evidence>
<name>A0ABS6E834_9FIRM</name>
<evidence type="ECO:0000256" key="4">
    <source>
        <dbReference type="ARBA" id="ARBA00023004"/>
    </source>
</evidence>
<evidence type="ECO:0000313" key="7">
    <source>
        <dbReference type="EMBL" id="MBU5439078.1"/>
    </source>
</evidence>
<dbReference type="EMBL" id="JAHLPM010000012">
    <property type="protein sequence ID" value="MBU5439078.1"/>
    <property type="molecule type" value="Genomic_DNA"/>
</dbReference>
<comment type="caution">
    <text evidence="7">The sequence shown here is derived from an EMBL/GenBank/DDBJ whole genome shotgun (WGS) entry which is preliminary data.</text>
</comment>
<dbReference type="PROSITE" id="PS51918">
    <property type="entry name" value="RADICAL_SAM"/>
    <property type="match status" value="1"/>
</dbReference>
<sequence>MRYEGALYRPPSEAYSLIIQATIGCSHNKCTFCSMYKGKQFRIRNTEEIIEDLALGRNHYKNVTRIFLADGDALTIKTEELVKILKFIKETFPECERVGVYGSPKSILNKTSEELSLLKSLGLGIIYLGIESGSDKILKAINKGVNSKEIIEAGRKVVDSDIELSVTLISGIGGKENSLEHGIESARVINEIKPNYVGLLTLLVEEGTPLYEDVESGRFQLLTPKEVLFETKNLVERLQVENCIFRSNHASNYISLRGTLMKDKDLILSQIEEGLKLSRLEDKDLFRRL</sequence>
<dbReference type="Proteomes" id="UP000749471">
    <property type="component" value="Unassembled WGS sequence"/>
</dbReference>
<proteinExistence type="predicted"/>
<organism evidence="7 8">
    <name type="scientific">Tissierella simiarum</name>
    <dbReference type="NCBI Taxonomy" id="2841534"/>
    <lineage>
        <taxon>Bacteria</taxon>
        <taxon>Bacillati</taxon>
        <taxon>Bacillota</taxon>
        <taxon>Tissierellia</taxon>
        <taxon>Tissierellales</taxon>
        <taxon>Tissierellaceae</taxon>
        <taxon>Tissierella</taxon>
    </lineage>
</organism>
<accession>A0ABS6E834</accession>
<keyword evidence="2" id="KW-0949">S-adenosyl-L-methionine</keyword>
<evidence type="ECO:0000259" key="6">
    <source>
        <dbReference type="PROSITE" id="PS51918"/>
    </source>
</evidence>
<dbReference type="InterPro" id="IPR051198">
    <property type="entry name" value="BchE-like"/>
</dbReference>
<dbReference type="PANTHER" id="PTHR43409">
    <property type="entry name" value="ANAEROBIC MAGNESIUM-PROTOPORPHYRIN IX MONOMETHYL ESTER CYCLASE-RELATED"/>
    <property type="match status" value="1"/>
</dbReference>
<protein>
    <submittedName>
        <fullName evidence="7">Radical SAM protein</fullName>
    </submittedName>
</protein>
<dbReference type="Pfam" id="PF04055">
    <property type="entry name" value="Radical_SAM"/>
    <property type="match status" value="1"/>
</dbReference>
<gene>
    <name evidence="7" type="ORF">KQI42_13725</name>
</gene>
<evidence type="ECO:0000256" key="5">
    <source>
        <dbReference type="ARBA" id="ARBA00023014"/>
    </source>
</evidence>